<evidence type="ECO:0000259" key="5">
    <source>
        <dbReference type="Pfam" id="PF00149"/>
    </source>
</evidence>
<dbReference type="eggNOG" id="COG1409">
    <property type="taxonomic scope" value="Bacteria"/>
</dbReference>
<reference evidence="7 8" key="1">
    <citation type="submission" date="2016-02" db="EMBL/GenBank/DDBJ databases">
        <authorList>
            <person name="Wen L."/>
            <person name="He K."/>
            <person name="Yang H."/>
        </authorList>
    </citation>
    <scope>NUCLEOTIDE SEQUENCE [LARGE SCALE GENOMIC DNA]</scope>
    <source>
        <strain evidence="7 8">MJR8628A</strain>
    </source>
</reference>
<dbReference type="SUPFAM" id="SSF56300">
    <property type="entry name" value="Metallo-dependent phosphatases"/>
    <property type="match status" value="1"/>
</dbReference>
<dbReference type="PANTHER" id="PTHR42988:SF2">
    <property type="entry name" value="CYCLIC NUCLEOTIDE PHOSPHODIESTERASE CBUA0032-RELATED"/>
    <property type="match status" value="1"/>
</dbReference>
<keyword evidence="3" id="KW-0408">Iron</keyword>
<dbReference type="AlphaFoldDB" id="A0A135YUN3"/>
<name>A0A135YUN3_9FIRM</name>
<dbReference type="GO" id="GO:0046872">
    <property type="term" value="F:metal ion binding"/>
    <property type="evidence" value="ECO:0007669"/>
    <property type="project" value="UniProtKB-KW"/>
</dbReference>
<accession>A0A135YUN3</accession>
<feature type="domain" description="Cyclic nucleotide phosphodiesterase C-terminal" evidence="6">
    <location>
        <begin position="326"/>
        <end position="432"/>
    </location>
</feature>
<evidence type="ECO:0000256" key="4">
    <source>
        <dbReference type="ARBA" id="ARBA00025742"/>
    </source>
</evidence>
<proteinExistence type="inferred from homology"/>
<dbReference type="InterPro" id="IPR029052">
    <property type="entry name" value="Metallo-depent_PP-like"/>
</dbReference>
<dbReference type="InterPro" id="IPR004843">
    <property type="entry name" value="Calcineurin-like_PHP"/>
</dbReference>
<dbReference type="InterPro" id="IPR012365">
    <property type="entry name" value="Pesteras_lmo2642"/>
</dbReference>
<comment type="caution">
    <text evidence="7">The sequence shown here is derived from an EMBL/GenBank/DDBJ whole genome shotgun (WGS) entry which is preliminary data.</text>
</comment>
<dbReference type="Gene3D" id="1.10.246.180">
    <property type="match status" value="1"/>
</dbReference>
<keyword evidence="2" id="KW-0378">Hydrolase</keyword>
<evidence type="ECO:0000256" key="1">
    <source>
        <dbReference type="ARBA" id="ARBA00022723"/>
    </source>
</evidence>
<dbReference type="EMBL" id="LSQZ01000035">
    <property type="protein sequence ID" value="KXI13070.1"/>
    <property type="molecule type" value="Genomic_DNA"/>
</dbReference>
<dbReference type="Proteomes" id="UP000070326">
    <property type="component" value="Unassembled WGS sequence"/>
</dbReference>
<dbReference type="GO" id="GO:0016787">
    <property type="term" value="F:hydrolase activity"/>
    <property type="evidence" value="ECO:0007669"/>
    <property type="project" value="UniProtKB-KW"/>
</dbReference>
<evidence type="ECO:0000256" key="3">
    <source>
        <dbReference type="ARBA" id="ARBA00023004"/>
    </source>
</evidence>
<evidence type="ECO:0000256" key="2">
    <source>
        <dbReference type="ARBA" id="ARBA00022801"/>
    </source>
</evidence>
<dbReference type="STRING" id="1261.HMPREF3195_00964"/>
<dbReference type="PANTHER" id="PTHR42988">
    <property type="entry name" value="PHOSPHOHYDROLASE"/>
    <property type="match status" value="1"/>
</dbReference>
<dbReference type="InterPro" id="IPR050884">
    <property type="entry name" value="CNP_phosphodiesterase-III"/>
</dbReference>
<evidence type="ECO:0000259" key="6">
    <source>
        <dbReference type="Pfam" id="PF17839"/>
    </source>
</evidence>
<feature type="domain" description="Calcineurin-like phosphoesterase" evidence="5">
    <location>
        <begin position="45"/>
        <end position="283"/>
    </location>
</feature>
<dbReference type="PIRSF" id="PIRSF034890">
    <property type="entry name" value="Pesteras_lmo2642"/>
    <property type="match status" value="1"/>
</dbReference>
<comment type="similarity">
    <text evidence="4">Belongs to the cyclic nucleotide phosphodiesterase class-III family.</text>
</comment>
<sequence>MYIFVGMLIVFIAGFLYLSRNKEKVDNSIADQVRQEIRDGVSKEIKIYHISDLHYLSARLTDYKKSFEDKVEYFDAKSVRYVREIFDCFVQECINTKPDLVVFSGDLTFNGERLSHIDLRDKLMVLRSNKIPVVVIPGNHDIDNEISCSFFEDQDQEVDNVSIDEFVDIYRDFGYGDSSRVISRDKHSLSYLYRLSPGVSLLMLDTNTGKNKKYICNSTYRWIENTLISAHKRNERVIGVSHQNILAHNKMFVSGYKIDNSSKLVDLYNKYNVRLNLSGHMHSQHLAEYKNVYDAAVSCLSLYPNQYSVISIGLRGDISYETMRLDIEKWAQLYSKPDKNLLNFKNYSREFIVRATKNQTDRVIKNIEIDEEEKYKMMNFMVDTSIAYFSGRMLEHPELNIKSDGYRFWQKYCDKTFLASYLESIYSEDPKDHNKFDIRS</sequence>
<dbReference type="PATRIC" id="fig|1261.5.peg.969"/>
<protein>
    <submittedName>
        <fullName evidence="7">Ser/Thr phosphatase family protein</fullName>
    </submittedName>
</protein>
<dbReference type="Gene3D" id="3.60.21.10">
    <property type="match status" value="1"/>
</dbReference>
<evidence type="ECO:0000313" key="7">
    <source>
        <dbReference type="EMBL" id="KXI13070.1"/>
    </source>
</evidence>
<gene>
    <name evidence="7" type="ORF">HMPREF3195_00964</name>
</gene>
<dbReference type="RefSeq" id="WP_021934831.1">
    <property type="nucleotide sequence ID" value="NZ_JAWGSK010000006.1"/>
</dbReference>
<evidence type="ECO:0000313" key="8">
    <source>
        <dbReference type="Proteomes" id="UP000070326"/>
    </source>
</evidence>
<organism evidence="7 8">
    <name type="scientific">Peptostreptococcus anaerobius</name>
    <dbReference type="NCBI Taxonomy" id="1261"/>
    <lineage>
        <taxon>Bacteria</taxon>
        <taxon>Bacillati</taxon>
        <taxon>Bacillota</taxon>
        <taxon>Clostridia</taxon>
        <taxon>Peptostreptococcales</taxon>
        <taxon>Peptostreptococcaceae</taxon>
        <taxon>Peptostreptococcus</taxon>
    </lineage>
</organism>
<dbReference type="InterPro" id="IPR040869">
    <property type="entry name" value="CNP_C"/>
</dbReference>
<dbReference type="Pfam" id="PF17839">
    <property type="entry name" value="CNP_C_terminal"/>
    <property type="match status" value="1"/>
</dbReference>
<dbReference type="Pfam" id="PF00149">
    <property type="entry name" value="Metallophos"/>
    <property type="match status" value="1"/>
</dbReference>
<keyword evidence="1" id="KW-0479">Metal-binding</keyword>